<dbReference type="InterPro" id="IPR020904">
    <property type="entry name" value="Sc_DH/Rdtase_CS"/>
</dbReference>
<dbReference type="Proteomes" id="UP001501020">
    <property type="component" value="Unassembled WGS sequence"/>
</dbReference>
<accession>A0ABP5JUV3</accession>
<sequence length="307" mass="32060">MRKIGSISGRDAARKRVAARRAWSGKGREAVGQLDGKVAFITGAARGQGRSHAVRLAREGADIIGVDICADIPANSYAMGSPEELAETESLVKEQGRRMIGTVADVRDFHGLRAALDAGVAELGRLDIVCANAGIAPMAFRELTIEEELEHWNAVVGVNLSGTFNTVKAAMPHLIEGGRGGSVVITSSTAGLRGFGGTQGGGVGYAASKHGVVGLMRTFANALAPHSIRVNTVHPTAVRTMMAVNPGMTEWLEQNPEGGGPHLQNPMPIDMLEPGDISDAVAFLASDQAKFITGVAMPVDAGFCNKL</sequence>
<reference evidence="5" key="1">
    <citation type="journal article" date="2019" name="Int. J. Syst. Evol. Microbiol.">
        <title>The Global Catalogue of Microorganisms (GCM) 10K type strain sequencing project: providing services to taxonomists for standard genome sequencing and annotation.</title>
        <authorList>
            <consortium name="The Broad Institute Genomics Platform"/>
            <consortium name="The Broad Institute Genome Sequencing Center for Infectious Disease"/>
            <person name="Wu L."/>
            <person name="Ma J."/>
        </authorList>
    </citation>
    <scope>NUCLEOTIDE SEQUENCE [LARGE SCALE GENOMIC DNA]</scope>
    <source>
        <strain evidence="5">JCM 13850</strain>
    </source>
</reference>
<protein>
    <submittedName>
        <fullName evidence="4">Mycofactocin-coupled SDR family oxidoreductase</fullName>
    </submittedName>
</protein>
<dbReference type="PROSITE" id="PS00061">
    <property type="entry name" value="ADH_SHORT"/>
    <property type="match status" value="1"/>
</dbReference>
<organism evidence="4 5">
    <name type="scientific">Actinomadura napierensis</name>
    <dbReference type="NCBI Taxonomy" id="267854"/>
    <lineage>
        <taxon>Bacteria</taxon>
        <taxon>Bacillati</taxon>
        <taxon>Actinomycetota</taxon>
        <taxon>Actinomycetes</taxon>
        <taxon>Streptosporangiales</taxon>
        <taxon>Thermomonosporaceae</taxon>
        <taxon>Actinomadura</taxon>
    </lineage>
</organism>
<dbReference type="Gene3D" id="3.40.50.720">
    <property type="entry name" value="NAD(P)-binding Rossmann-like Domain"/>
    <property type="match status" value="1"/>
</dbReference>
<dbReference type="PRINTS" id="PR00080">
    <property type="entry name" value="SDRFAMILY"/>
</dbReference>
<keyword evidence="3" id="KW-0520">NAD</keyword>
<evidence type="ECO:0000256" key="1">
    <source>
        <dbReference type="ARBA" id="ARBA00006484"/>
    </source>
</evidence>
<evidence type="ECO:0000313" key="4">
    <source>
        <dbReference type="EMBL" id="GAA2122955.1"/>
    </source>
</evidence>
<dbReference type="InterPro" id="IPR036291">
    <property type="entry name" value="NAD(P)-bd_dom_sf"/>
</dbReference>
<dbReference type="NCBIfam" id="TIGR03971">
    <property type="entry name" value="SDR_subfam_1"/>
    <property type="match status" value="1"/>
</dbReference>
<evidence type="ECO:0000256" key="3">
    <source>
        <dbReference type="ARBA" id="ARBA00023027"/>
    </source>
</evidence>
<gene>
    <name evidence="4" type="ORF">GCM10009727_09320</name>
</gene>
<evidence type="ECO:0000256" key="2">
    <source>
        <dbReference type="ARBA" id="ARBA00023002"/>
    </source>
</evidence>
<dbReference type="PANTHER" id="PTHR24321:SF8">
    <property type="entry name" value="ESTRADIOL 17-BETA-DEHYDROGENASE 8-RELATED"/>
    <property type="match status" value="1"/>
</dbReference>
<dbReference type="PANTHER" id="PTHR24321">
    <property type="entry name" value="DEHYDROGENASES, SHORT CHAIN"/>
    <property type="match status" value="1"/>
</dbReference>
<dbReference type="NCBIfam" id="NF009467">
    <property type="entry name" value="PRK12826.1-3"/>
    <property type="match status" value="1"/>
</dbReference>
<evidence type="ECO:0000313" key="5">
    <source>
        <dbReference type="Proteomes" id="UP001501020"/>
    </source>
</evidence>
<dbReference type="InterPro" id="IPR023985">
    <property type="entry name" value="SDR_subfam_1"/>
</dbReference>
<dbReference type="Pfam" id="PF13561">
    <property type="entry name" value="adh_short_C2"/>
    <property type="match status" value="1"/>
</dbReference>
<dbReference type="InterPro" id="IPR002347">
    <property type="entry name" value="SDR_fam"/>
</dbReference>
<dbReference type="CDD" id="cd05233">
    <property type="entry name" value="SDR_c"/>
    <property type="match status" value="1"/>
</dbReference>
<keyword evidence="5" id="KW-1185">Reference proteome</keyword>
<proteinExistence type="inferred from homology"/>
<dbReference type="EMBL" id="BAAAMR010000005">
    <property type="protein sequence ID" value="GAA2122955.1"/>
    <property type="molecule type" value="Genomic_DNA"/>
</dbReference>
<comment type="similarity">
    <text evidence="1">Belongs to the short-chain dehydrogenases/reductases (SDR) family.</text>
</comment>
<keyword evidence="2" id="KW-0560">Oxidoreductase</keyword>
<comment type="caution">
    <text evidence="4">The sequence shown here is derived from an EMBL/GenBank/DDBJ whole genome shotgun (WGS) entry which is preliminary data.</text>
</comment>
<name>A0ABP5JUV3_9ACTN</name>
<dbReference type="PRINTS" id="PR00081">
    <property type="entry name" value="GDHRDH"/>
</dbReference>
<dbReference type="SUPFAM" id="SSF51735">
    <property type="entry name" value="NAD(P)-binding Rossmann-fold domains"/>
    <property type="match status" value="1"/>
</dbReference>